<proteinExistence type="predicted"/>
<evidence type="ECO:0000313" key="4">
    <source>
        <dbReference type="EMBL" id="KAK0649146.1"/>
    </source>
</evidence>
<dbReference type="CDD" id="cd00882">
    <property type="entry name" value="Ras_like_GTPase"/>
    <property type="match status" value="1"/>
</dbReference>
<protein>
    <submittedName>
        <fullName evidence="4">P-loop containing nucleoside triphosphate hydrolase protein</fullName>
    </submittedName>
</protein>
<evidence type="ECO:0000256" key="2">
    <source>
        <dbReference type="SAM" id="MobiDB-lite"/>
    </source>
</evidence>
<dbReference type="GO" id="GO:0005525">
    <property type="term" value="F:GTP binding"/>
    <property type="evidence" value="ECO:0007669"/>
    <property type="project" value="InterPro"/>
</dbReference>
<gene>
    <name evidence="4" type="ORF">B0T16DRAFT_409516</name>
</gene>
<dbReference type="SUPFAM" id="SSF52540">
    <property type="entry name" value="P-loop containing nucleoside triphosphate hydrolases"/>
    <property type="match status" value="1"/>
</dbReference>
<sequence length="304" mass="34568">MALTQGPRDKDHQVTIVLLGVTGAGKSTFASIASRSPVTIGHGIEPCTQDPLAVRFKLPDSGQSIVLIDTPGFDDSVRTDLEILADIAKWLASQGFVRKHPLDGLILLHPATHAVVRRNETQRTRLLEKLLGDDAYSRVIIATTMWENLSAEEFMASVGGHMGRFGEQGVWANFRKKGATFMRHDNTEESAHKIIQHIVSKSKDLKAKTLLHGGLADNARVGDEVRQQLEEAFDFTHEQLKLHKKERPPKEDRKSKDSEKQRRYMEWEAEKRELEEMLKAQERRLKKLDSMILRMINVFARLFW</sequence>
<evidence type="ECO:0000313" key="5">
    <source>
        <dbReference type="Proteomes" id="UP001174936"/>
    </source>
</evidence>
<name>A0AA40CRX2_9PEZI</name>
<dbReference type="GO" id="GO:0016787">
    <property type="term" value="F:hydrolase activity"/>
    <property type="evidence" value="ECO:0007669"/>
    <property type="project" value="UniProtKB-KW"/>
</dbReference>
<organism evidence="4 5">
    <name type="scientific">Cercophora newfieldiana</name>
    <dbReference type="NCBI Taxonomy" id="92897"/>
    <lineage>
        <taxon>Eukaryota</taxon>
        <taxon>Fungi</taxon>
        <taxon>Dikarya</taxon>
        <taxon>Ascomycota</taxon>
        <taxon>Pezizomycotina</taxon>
        <taxon>Sordariomycetes</taxon>
        <taxon>Sordariomycetidae</taxon>
        <taxon>Sordariales</taxon>
        <taxon>Lasiosphaeriaceae</taxon>
        <taxon>Cercophora</taxon>
    </lineage>
</organism>
<keyword evidence="5" id="KW-1185">Reference proteome</keyword>
<dbReference type="Gene3D" id="3.40.50.300">
    <property type="entry name" value="P-loop containing nucleotide triphosphate hydrolases"/>
    <property type="match status" value="1"/>
</dbReference>
<feature type="domain" description="AIG1-type G" evidence="3">
    <location>
        <begin position="15"/>
        <end position="156"/>
    </location>
</feature>
<keyword evidence="1" id="KW-0547">Nucleotide-binding</keyword>
<accession>A0AA40CRX2</accession>
<dbReference type="InterPro" id="IPR006703">
    <property type="entry name" value="G_AIG1"/>
</dbReference>
<dbReference type="AlphaFoldDB" id="A0AA40CRX2"/>
<feature type="compositionally biased region" description="Basic and acidic residues" evidence="2">
    <location>
        <begin position="248"/>
        <end position="263"/>
    </location>
</feature>
<comment type="caution">
    <text evidence="4">The sequence shown here is derived from an EMBL/GenBank/DDBJ whole genome shotgun (WGS) entry which is preliminary data.</text>
</comment>
<evidence type="ECO:0000256" key="1">
    <source>
        <dbReference type="ARBA" id="ARBA00022741"/>
    </source>
</evidence>
<feature type="region of interest" description="Disordered" evidence="2">
    <location>
        <begin position="240"/>
        <end position="263"/>
    </location>
</feature>
<dbReference type="Pfam" id="PF04548">
    <property type="entry name" value="AIG1"/>
    <property type="match status" value="1"/>
</dbReference>
<reference evidence="4" key="1">
    <citation type="submission" date="2023-06" db="EMBL/GenBank/DDBJ databases">
        <title>Genome-scale phylogeny and comparative genomics of the fungal order Sordariales.</title>
        <authorList>
            <consortium name="Lawrence Berkeley National Laboratory"/>
            <person name="Hensen N."/>
            <person name="Bonometti L."/>
            <person name="Westerberg I."/>
            <person name="Brannstrom I.O."/>
            <person name="Guillou S."/>
            <person name="Cros-Aarteil S."/>
            <person name="Calhoun S."/>
            <person name="Haridas S."/>
            <person name="Kuo A."/>
            <person name="Mondo S."/>
            <person name="Pangilinan J."/>
            <person name="Riley R."/>
            <person name="Labutti K."/>
            <person name="Andreopoulos B."/>
            <person name="Lipzen A."/>
            <person name="Chen C."/>
            <person name="Yanf M."/>
            <person name="Daum C."/>
            <person name="Ng V."/>
            <person name="Clum A."/>
            <person name="Steindorff A."/>
            <person name="Ohm R."/>
            <person name="Martin F."/>
            <person name="Silar P."/>
            <person name="Natvig D."/>
            <person name="Lalanne C."/>
            <person name="Gautier V."/>
            <person name="Ament-Velasquez S.L."/>
            <person name="Kruys A."/>
            <person name="Hutchinson M.I."/>
            <person name="Powell A.J."/>
            <person name="Barry K."/>
            <person name="Miller A.N."/>
            <person name="Grigoriev I.V."/>
            <person name="Debuchy R."/>
            <person name="Gladieux P."/>
            <person name="Thoren M.H."/>
            <person name="Johannesson H."/>
        </authorList>
    </citation>
    <scope>NUCLEOTIDE SEQUENCE</scope>
    <source>
        <strain evidence="4">SMH2532-1</strain>
    </source>
</reference>
<evidence type="ECO:0000259" key="3">
    <source>
        <dbReference type="Pfam" id="PF04548"/>
    </source>
</evidence>
<dbReference type="Proteomes" id="UP001174936">
    <property type="component" value="Unassembled WGS sequence"/>
</dbReference>
<dbReference type="EMBL" id="JAULSV010000003">
    <property type="protein sequence ID" value="KAK0649146.1"/>
    <property type="molecule type" value="Genomic_DNA"/>
</dbReference>
<dbReference type="InterPro" id="IPR027417">
    <property type="entry name" value="P-loop_NTPase"/>
</dbReference>
<keyword evidence="4" id="KW-0378">Hydrolase</keyword>